<reference evidence="2 3" key="1">
    <citation type="submission" date="2021-08" db="EMBL/GenBank/DDBJ databases">
        <title>The genome sequence of Chitinophaga sp. B61.</title>
        <authorList>
            <person name="Zhang X."/>
        </authorList>
    </citation>
    <scope>NUCLEOTIDE SEQUENCE [LARGE SCALE GENOMIC DNA]</scope>
    <source>
        <strain evidence="2 3">B61</strain>
    </source>
</reference>
<dbReference type="PROSITE" id="PS50268">
    <property type="entry name" value="CADHERIN_2"/>
    <property type="match status" value="1"/>
</dbReference>
<gene>
    <name evidence="2" type="ORF">K1Y79_09630</name>
</gene>
<dbReference type="PANTHER" id="PTHR34677">
    <property type="match status" value="1"/>
</dbReference>
<dbReference type="SUPFAM" id="SSF49313">
    <property type="entry name" value="Cadherin-like"/>
    <property type="match status" value="1"/>
</dbReference>
<sequence>MSKTFTKCISRLLLVLFFILAGHTGFAQYNKSVLETGYYYTGLARNGSGDLFAIRYNNVAGKYRVVRYVGLTGSRQEIPTDLESDNTSYPYGIAVNSRGDIFVTSNVNPGWEVIKLTYPSYTPSKILAGKFISGLAVDKDDNLITLEFDGNSNYIVRKYPAGSEGNNGLGRTLYTGMPLQSTSRYPSGLAVDSRNNIYFTDFLENSGGKITKLRAPWYTSDSSFAIGRAPVALAFDEFDRLHTIETTNAATPEVASIIRYNDSSFTSSTVRYNALNNGLGSYPGGVVPMSTGHILATDGVDQEIVMLTPTTTQIMDIYSSSPNPTAANLINFQVYYSGSVSGVGANAFSLVTTGSITDASIASITAMAEPNRYVVTVNTGSGSNSGTIKLVANAGSISPAVSNAPQESEEVLIDKDPPSGTIVVNGGNIYINTTTVPLTLTASDATSGIGNMSFAIDGGSFSTPEPFATSKNVTIPAVEGSHTISYRVSDRAGNAISMGSTVIYDVTPPAAPTIQSGPATATTSSTATFTFAGEAGATFSTSLDGGGYANAGTPLTFTGIADGTHTLLVTQTDRAGNTSATAASYTWTVDNTPPQITSVSVPANGYYRAGMSLVFKVKYNEVVNVTTAAGTPYINIIIGLDAVQVPYTGGTGTDELTFTYVVQQGEDDNNGISVQPNVQNNSGFIRDAVGNNASTALQNVATTTGVLVNTVIPTVTLSTTANAVINAPYTVTATFSEAVTGLVAADFTVTNATVSNLQTSDNIVYTLTVTPAANGTVTTTLPANTANNIGGNPNTASNTISRTFDITPPIVTSVSVPADGYYRENGSLTFTVRFNENIIVTTSGGTPTLSLTIGSATVNAGYAGTSGTDGIVFSYSVNSGDEDMDGIQVGTISLNGATIRDAATNNATLILNNVGNTANVRVNTTSATVALTTAAGANVNAPFTVTAKFSEAVTGVALTDFNVTNGTAANLQTADNIVYTITVTPAAQGNVTVQVPANAAVNVGNNPTQASNVLTTLYDNVAPTVTAVSVPANGYYNAGTNLDFTVTFSEDITLNTTGGIPYINITIGSSTLQARYNTASTTNGLTFRYTVVNGDQDMNGIEIGALQLNGATIRDAAANNATLTLNGVGATTGVFVNTTHPTVTVSTTASALTNVAPIVATITFSEAVTGLVAADLTVVNGTAANLQTTNNITYTVDITPAADGTVTISVPADAAVNIGNNGNSASNTLTRTYDATAPAVTAVAVPANGYYKAGQALNFVIRLSENITINTTGGSPELNLTIGSTAVKATYTGANGTDGLNFSYTILDGQLDMNGIEIGTLALNGGTIADPAGNNANLTLNNVGNTTLVRVNTTHPTVTISTTAPSLTNAAFTATVTFSEAVTGFTAGDVATTNAAISNVTTTDNITYTMLVTPAADGAVSLNIPADAAVNIGDNGNSASNTLNMTYDGTSPAVTAVTVPADGYYRAGDAMNFTVTFSENIILNTTGGNPTLSLTIGSAAVNATYTGLSGSNGLNFSYTVVDGDQDMDGIQVGTLALNGATIRDAATNNANLTLNGVGNTTDVKVNTQAPVVTLTAAAIVNAPFTVTATFSEAVTGLTASDFAVTNGTAATLQTSNNITYTITVTPAAEGNVTISLPADAAMNIGNNGTLASNTLTVRYDATAPVVSAVSVPANGYYKAGQTLGFTVTFNEDITLNSTGGNPSLGVVIGTSTVQAAYTGTSGTNGLNFSYTVANGDQDMNGIAVGTLTLNGATIRDAATNNANLNLNGVGTTTGVFVNTTHPTVTVSTNAAATTNTTFTATITFSEAVTGFAVTDITVTNATLSSFQTTDNITFNVVVTPTAEGNVTLNVPADVAVNIGDNGNQASNTLSVGYDITAPVVTAVSVPANGYYKAGQQLLFTVTFNENVTLDITGGRPSLGVVIGTSTVQAAYAAAAGSNAYTFSYTVADGDMDMNGIAVGTLSLNGAAIRDAATNNANLTLNNIDPTNNVFVNTTRPTVTVSTAAAARTNAPFTATIIFSEAVTGLTAGDITATNATLSNLTTTDNITYTVLVTPTADGTVTVRVPADAAVNIGDNGNQASNTLSLTYDATAPVVTAVSVPADGYYKAGDVLNFSVKFSEQVTLNTTGGNPYLTLTIGAATVNAVYTGNGGTDELEFAYTVVTGDQDMDGIAVNSLSLNGATLRDAATNNANLALNNIGNTTNVRVNTTSATVTLTAAAAIDNAPFTVTATFSEAVTGLTAADFVVTNGTASGLQTTDNIIYTVTITPATDGAVTIQLPAAAAVNIGNNGTQVSNTLTVTYDATRPVVTSVTVPANGYYKEGDVLNFTVTFNENTVLNTAGGNPYLNVVLGTGTVRASYTTATATSVSFRYVVRPGDMDLDGIALGTLNLNGASLQDAATNDADLTLRNTGNTTGVFVHTGSPSVQLSTTAGSRVNAPFTVSIVFNEAVSGLTADDFTVTNGTAANVATTDNITYTLQVTPAADGTVTIQLPTGKVVNVVNYVNTASNILTLTYDATAPVVDGGLAFQALERSAAGTQVGQVTATDASGIFQNWTIVTDDSNGALAIDADGNLTVNDQAKLNAKANSTITLTVTVSDGLNTSAAVPVTVEVLAVNQAPTLNAINNVTICPDAQPHTVQTTGASAVEPAQTYGFSILTDNPANFDQLSIDAAGLITYQLKASASGASTVIVTIKDNGGVANGGVDTLRRSFTITVATLGQVDITSDKGATVSKGDVVRLTATGGTIFRWNDADGIVSGQQSETLTVRPMENTTYRVTVSNAAGCSNTAEFTLTVVEDFKVDAINILTPNGDGINDKWLIRNLDSYPDNEVKVFDRAGRMVFVQKNYSNNWDGTMNGSPLAEGTYYYILTIEGGAKTAKGYITIVRDRR</sequence>
<evidence type="ECO:0000313" key="2">
    <source>
        <dbReference type="EMBL" id="MBW8684592.1"/>
    </source>
</evidence>
<keyword evidence="3" id="KW-1185">Reference proteome</keyword>
<dbReference type="SUPFAM" id="SSF63829">
    <property type="entry name" value="Calcium-dependent phosphotriesterase"/>
    <property type="match status" value="1"/>
</dbReference>
<dbReference type="Proteomes" id="UP000812961">
    <property type="component" value="Unassembled WGS sequence"/>
</dbReference>
<evidence type="ECO:0000313" key="3">
    <source>
        <dbReference type="Proteomes" id="UP000812961"/>
    </source>
</evidence>
<dbReference type="Pfam" id="PF13585">
    <property type="entry name" value="CHU_C"/>
    <property type="match status" value="1"/>
</dbReference>
<name>A0ABS7GAA0_9BACT</name>
<dbReference type="EMBL" id="JAICCF010000002">
    <property type="protein sequence ID" value="MBW8684592.1"/>
    <property type="molecule type" value="Genomic_DNA"/>
</dbReference>
<dbReference type="InterPro" id="IPR013783">
    <property type="entry name" value="Ig-like_fold"/>
</dbReference>
<dbReference type="Gene3D" id="2.60.40.60">
    <property type="entry name" value="Cadherins"/>
    <property type="match status" value="1"/>
</dbReference>
<dbReference type="Gene3D" id="2.60.40.10">
    <property type="entry name" value="Immunoglobulins"/>
    <property type="match status" value="2"/>
</dbReference>
<comment type="caution">
    <text evidence="2">The sequence shown here is derived from an EMBL/GenBank/DDBJ whole genome shotgun (WGS) entry which is preliminary data.</text>
</comment>
<evidence type="ECO:0000259" key="1">
    <source>
        <dbReference type="PROSITE" id="PS50268"/>
    </source>
</evidence>
<dbReference type="InterPro" id="IPR044048">
    <property type="entry name" value="Big_12"/>
</dbReference>
<dbReference type="InterPro" id="IPR015919">
    <property type="entry name" value="Cadherin-like_sf"/>
</dbReference>
<dbReference type="InterPro" id="IPR026341">
    <property type="entry name" value="T9SS_type_B"/>
</dbReference>
<dbReference type="Pfam" id="PF19078">
    <property type="entry name" value="Big_12"/>
    <property type="match status" value="9"/>
</dbReference>
<dbReference type="CDD" id="cd11304">
    <property type="entry name" value="Cadherin_repeat"/>
    <property type="match status" value="1"/>
</dbReference>
<dbReference type="InterPro" id="IPR002126">
    <property type="entry name" value="Cadherin-like_dom"/>
</dbReference>
<dbReference type="RefSeq" id="WP_220249810.1">
    <property type="nucleotide sequence ID" value="NZ_JAICCF010000002.1"/>
</dbReference>
<accession>A0ABS7GAA0</accession>
<protein>
    <submittedName>
        <fullName evidence="2">Gliding motility-associated C-terminal domain-containing protein</fullName>
    </submittedName>
</protein>
<dbReference type="NCBIfam" id="TIGR04131">
    <property type="entry name" value="Bac_Flav_CTERM"/>
    <property type="match status" value="1"/>
</dbReference>
<feature type="domain" description="Cadherin" evidence="1">
    <location>
        <begin position="2530"/>
        <end position="2619"/>
    </location>
</feature>
<organism evidence="2 3">
    <name type="scientific">Chitinophaga rhizophila</name>
    <dbReference type="NCBI Taxonomy" id="2866212"/>
    <lineage>
        <taxon>Bacteria</taxon>
        <taxon>Pseudomonadati</taxon>
        <taxon>Bacteroidota</taxon>
        <taxon>Chitinophagia</taxon>
        <taxon>Chitinophagales</taxon>
        <taxon>Chitinophagaceae</taxon>
        <taxon>Chitinophaga</taxon>
    </lineage>
</organism>
<proteinExistence type="predicted"/>
<dbReference type="PANTHER" id="PTHR34677:SF3">
    <property type="entry name" value="BACTERIAL IG-LIKE DOMAIN-CONTAINING PROTEIN"/>
    <property type="match status" value="1"/>
</dbReference>